<dbReference type="AlphaFoldDB" id="A0A0U5F4N7"/>
<dbReference type="InterPro" id="IPR028096">
    <property type="entry name" value="EfeO_Cupredoxin"/>
</dbReference>
<name>A0A0U5F4N7_9PROT</name>
<reference evidence="4 6" key="3">
    <citation type="journal article" date="2020" name="Int. J. Syst. Evol. Microbiol.">
        <title>Novel acetic acid bacteria from cider fermentations: Acetobacter conturbans sp. nov. and Acetobacter fallax sp. nov.</title>
        <authorList>
            <person name="Sombolestani A.S."/>
            <person name="Cleenwerck I."/>
            <person name="Cnockaert M."/>
            <person name="Borremans W."/>
            <person name="Wieme A.D."/>
            <person name="De Vuyst L."/>
            <person name="Vandamme P."/>
        </authorList>
    </citation>
    <scope>NUCLEOTIDE SEQUENCE [LARGE SCALE GENOMIC DNA]</scope>
    <source>
        <strain evidence="4 6">LMG 23848</strain>
    </source>
</reference>
<feature type="domain" description="EfeO-type cupredoxin-like" evidence="2">
    <location>
        <begin position="13"/>
        <end position="110"/>
    </location>
</feature>
<dbReference type="Proteomes" id="UP000657200">
    <property type="component" value="Unassembled WGS sequence"/>
</dbReference>
<dbReference type="STRING" id="431306.AGA_301"/>
<protein>
    <submittedName>
        <fullName evidence="4">Cupredoxin domain-containing protein</fullName>
    </submittedName>
</protein>
<gene>
    <name evidence="3" type="ORF">AGA_301</name>
    <name evidence="4" type="ORF">GOB80_08160</name>
</gene>
<dbReference type="Gene3D" id="2.60.40.420">
    <property type="entry name" value="Cupredoxins - blue copper proteins"/>
    <property type="match status" value="1"/>
</dbReference>
<keyword evidence="1" id="KW-0732">Signal</keyword>
<dbReference type="PATRIC" id="fig|431306.5.peg.251"/>
<dbReference type="OrthoDB" id="7161040at2"/>
<feature type="signal peptide" evidence="1">
    <location>
        <begin position="1"/>
        <end position="22"/>
    </location>
</feature>
<organism evidence="3 5">
    <name type="scientific">Acetobacter ghanensis</name>
    <dbReference type="NCBI Taxonomy" id="431306"/>
    <lineage>
        <taxon>Bacteria</taxon>
        <taxon>Pseudomonadati</taxon>
        <taxon>Pseudomonadota</taxon>
        <taxon>Alphaproteobacteria</taxon>
        <taxon>Acetobacterales</taxon>
        <taxon>Acetobacteraceae</taxon>
        <taxon>Acetobacter</taxon>
    </lineage>
</organism>
<evidence type="ECO:0000313" key="3">
    <source>
        <dbReference type="EMBL" id="CEF53593.1"/>
    </source>
</evidence>
<evidence type="ECO:0000259" key="2">
    <source>
        <dbReference type="Pfam" id="PF13473"/>
    </source>
</evidence>
<dbReference type="Proteomes" id="UP000068250">
    <property type="component" value="Chromosome I"/>
</dbReference>
<dbReference type="SUPFAM" id="SSF49503">
    <property type="entry name" value="Cupredoxins"/>
    <property type="match status" value="1"/>
</dbReference>
<dbReference type="Pfam" id="PF13473">
    <property type="entry name" value="Cupredoxin_1"/>
    <property type="match status" value="1"/>
</dbReference>
<keyword evidence="6" id="KW-1185">Reference proteome</keyword>
<evidence type="ECO:0000256" key="1">
    <source>
        <dbReference type="SAM" id="SignalP"/>
    </source>
</evidence>
<evidence type="ECO:0000313" key="4">
    <source>
        <dbReference type="EMBL" id="NHO39657.1"/>
    </source>
</evidence>
<dbReference type="RefSeq" id="WP_083503494.1">
    <property type="nucleotide sequence ID" value="NZ_JBNZCO010000003.1"/>
</dbReference>
<dbReference type="EMBL" id="LN609302">
    <property type="protein sequence ID" value="CEF53593.1"/>
    <property type="molecule type" value="Genomic_DNA"/>
</dbReference>
<proteinExistence type="predicted"/>
<feature type="chain" id="PRO_5006856574" evidence="1">
    <location>
        <begin position="23"/>
        <end position="114"/>
    </location>
</feature>
<reference evidence="3" key="1">
    <citation type="submission" date="2014-09" db="EMBL/GenBank/DDBJ databases">
        <authorList>
            <person name="Magalhaes I.L.F."/>
            <person name="Oliveira U."/>
            <person name="Santos F.R."/>
            <person name="Vidigal T.H.D.A."/>
            <person name="Brescovit A.D."/>
            <person name="Santos A.J."/>
        </authorList>
    </citation>
    <scope>NUCLEOTIDE SEQUENCE</scope>
    <source>
        <strain evidence="3">LMG 23848T</strain>
    </source>
</reference>
<reference evidence="5" key="2">
    <citation type="submission" date="2014-09" db="EMBL/GenBank/DDBJ databases">
        <authorList>
            <person name="Illeghems K.G."/>
        </authorList>
    </citation>
    <scope>NUCLEOTIDE SEQUENCE [LARGE SCALE GENOMIC DNA]</scope>
    <source>
        <strain evidence="5">LMG 23848T</strain>
    </source>
</reference>
<accession>A0A0U5F4N7</accession>
<dbReference type="InterPro" id="IPR008972">
    <property type="entry name" value="Cupredoxin"/>
</dbReference>
<evidence type="ECO:0000313" key="5">
    <source>
        <dbReference type="Proteomes" id="UP000068250"/>
    </source>
</evidence>
<evidence type="ECO:0000313" key="6">
    <source>
        <dbReference type="Proteomes" id="UP000657200"/>
    </source>
</evidence>
<sequence length="114" mass="12973">MKRLFAALPLLSGMYLFPPVQAQAQTVFHLTLKDHHFEPDHLSVPAGERFMIELENQDTTTDEFESYDMKFEKIIVPGSKIRVHAGPLHPGEYTFFDDYHPDQAKGTVTAEAKP</sequence>
<dbReference type="EMBL" id="WOTE01000004">
    <property type="protein sequence ID" value="NHO39657.1"/>
    <property type="molecule type" value="Genomic_DNA"/>
</dbReference>